<keyword evidence="8" id="KW-1185">Reference proteome</keyword>
<evidence type="ECO:0000256" key="1">
    <source>
        <dbReference type="ARBA" id="ARBA00004245"/>
    </source>
</evidence>
<protein>
    <recommendedName>
        <fullName evidence="6">Actin-related protein 2/3 complex subunit 3</fullName>
    </recommendedName>
</protein>
<keyword evidence="3 6" id="KW-0963">Cytoplasm</keyword>
<dbReference type="GO" id="GO:0034314">
    <property type="term" value="P:Arp2/3 complex-mediated actin nucleation"/>
    <property type="evidence" value="ECO:0007669"/>
    <property type="project" value="UniProtKB-UniRule"/>
</dbReference>
<dbReference type="SUPFAM" id="SSF69060">
    <property type="entry name" value="Arp2/3 complex 21 kDa subunit ARPC3"/>
    <property type="match status" value="1"/>
</dbReference>
<proteinExistence type="inferred from homology"/>
<accession>A0A9Q0MGZ4</accession>
<dbReference type="PIRSF" id="PIRSF016315">
    <property type="entry name" value="ARP2/3_P21-Arc"/>
    <property type="match status" value="1"/>
</dbReference>
<comment type="subcellular location">
    <subcellularLocation>
        <location evidence="1 6">Cytoplasm</location>
        <location evidence="1 6">Cytoskeleton</location>
    </subcellularLocation>
</comment>
<dbReference type="GO" id="GO:0003779">
    <property type="term" value="F:actin binding"/>
    <property type="evidence" value="ECO:0007669"/>
    <property type="project" value="UniProtKB-KW"/>
</dbReference>
<dbReference type="Pfam" id="PF04062">
    <property type="entry name" value="P21-Arc"/>
    <property type="match status" value="1"/>
</dbReference>
<evidence type="ECO:0000256" key="5">
    <source>
        <dbReference type="ARBA" id="ARBA00023212"/>
    </source>
</evidence>
<comment type="subunit">
    <text evidence="6">Component of the Arp2/3 complex.</text>
</comment>
<dbReference type="PANTHER" id="PTHR12391">
    <property type="entry name" value="ARP2/3 COMPLEX 21 KD SUBUNIT"/>
    <property type="match status" value="1"/>
</dbReference>
<dbReference type="Proteomes" id="UP001142055">
    <property type="component" value="Chromosome 1"/>
</dbReference>
<keyword evidence="4 6" id="KW-0009">Actin-binding</keyword>
<comment type="caution">
    <text evidence="7">The sequence shown here is derived from an EMBL/GenBank/DDBJ whole genome shotgun (WGS) entry which is preliminary data.</text>
</comment>
<evidence type="ECO:0000256" key="4">
    <source>
        <dbReference type="ARBA" id="ARBA00023203"/>
    </source>
</evidence>
<gene>
    <name evidence="7" type="ORF">RDWZM_004341</name>
</gene>
<dbReference type="Gene3D" id="1.10.1760.10">
    <property type="entry name" value="Actin-related protein 2/3 complex subunit 3"/>
    <property type="match status" value="1"/>
</dbReference>
<evidence type="ECO:0000256" key="6">
    <source>
        <dbReference type="PIRNR" id="PIRNR016315"/>
    </source>
</evidence>
<dbReference type="InterPro" id="IPR036753">
    <property type="entry name" value="ARPC3_sf"/>
</dbReference>
<organism evidence="7 8">
    <name type="scientific">Blomia tropicalis</name>
    <name type="common">Mite</name>
    <dbReference type="NCBI Taxonomy" id="40697"/>
    <lineage>
        <taxon>Eukaryota</taxon>
        <taxon>Metazoa</taxon>
        <taxon>Ecdysozoa</taxon>
        <taxon>Arthropoda</taxon>
        <taxon>Chelicerata</taxon>
        <taxon>Arachnida</taxon>
        <taxon>Acari</taxon>
        <taxon>Acariformes</taxon>
        <taxon>Sarcoptiformes</taxon>
        <taxon>Astigmata</taxon>
        <taxon>Glycyphagoidea</taxon>
        <taxon>Echimyopodidae</taxon>
        <taxon>Blomia</taxon>
    </lineage>
</organism>
<reference evidence="7" key="1">
    <citation type="submission" date="2022-12" db="EMBL/GenBank/DDBJ databases">
        <title>Genome assemblies of Blomia tropicalis.</title>
        <authorList>
            <person name="Cui Y."/>
        </authorList>
    </citation>
    <scope>NUCLEOTIDE SEQUENCE</scope>
    <source>
        <tissue evidence="7">Adult mites</tissue>
    </source>
</reference>
<dbReference type="GO" id="GO:0030833">
    <property type="term" value="P:regulation of actin filament polymerization"/>
    <property type="evidence" value="ECO:0007669"/>
    <property type="project" value="InterPro"/>
</dbReference>
<dbReference type="OMA" id="QMRQECS"/>
<name>A0A9Q0MGZ4_BLOTA</name>
<evidence type="ECO:0000313" key="7">
    <source>
        <dbReference type="EMBL" id="KAJ6225796.1"/>
    </source>
</evidence>
<evidence type="ECO:0000313" key="8">
    <source>
        <dbReference type="Proteomes" id="UP001142055"/>
    </source>
</evidence>
<keyword evidence="5 6" id="KW-0206">Cytoskeleton</keyword>
<comment type="similarity">
    <text evidence="2 6">Belongs to the ARPC3 family.</text>
</comment>
<sequence>MYHSTLESKQKIGNISKLSFRTKFPGPIRSVEDDHLRTEDPIGVDIIDESLYYFKSNIFFSSFEIKNEADRNLVYLTLYIIECLKVIANASNRNAASNDLFQLALSMSSIPGDPKFPLNNMFQKPNNVREGDEMKSYLTQLRQECGVRVLNLAWPENDVPSKWWCCFAKRKFLNITLA</sequence>
<dbReference type="InterPro" id="IPR007204">
    <property type="entry name" value="ARPC3"/>
</dbReference>
<evidence type="ECO:0000256" key="2">
    <source>
        <dbReference type="ARBA" id="ARBA00010856"/>
    </source>
</evidence>
<dbReference type="GO" id="GO:0005885">
    <property type="term" value="C:Arp2/3 protein complex"/>
    <property type="evidence" value="ECO:0007669"/>
    <property type="project" value="UniProtKB-UniRule"/>
</dbReference>
<dbReference type="AlphaFoldDB" id="A0A9Q0MGZ4"/>
<comment type="function">
    <text evidence="6">Functions as component of the Arp2/3 complex which is involved in regulation of actin polymerization and together with an activating nucleation-promoting factor (NPF) mediates the formation of branched actin networks.</text>
</comment>
<dbReference type="EMBL" id="JAPWDV010000001">
    <property type="protein sequence ID" value="KAJ6225796.1"/>
    <property type="molecule type" value="Genomic_DNA"/>
</dbReference>
<evidence type="ECO:0000256" key="3">
    <source>
        <dbReference type="ARBA" id="ARBA00022490"/>
    </source>
</evidence>